<sequence length="165" mass="19376">MIRNVTLNDAVIITEIYNYYIKNSIATFDEEPVEVVYFESKIKEVTKHFSWYVFEKDNEVLGYAYANSWNTRSAYYKTAEVSVYLKPNIVSRGIGTFLYEKLINELKEQNYHVVIGGISLPNEASVRLHEKFGFQKVAHFKEVGYKFNKWVDVGYWQLTLNNKSK</sequence>
<keyword evidence="1 4" id="KW-0808">Transferase</keyword>
<dbReference type="Pfam" id="PF13420">
    <property type="entry name" value="Acetyltransf_4"/>
    <property type="match status" value="1"/>
</dbReference>
<gene>
    <name evidence="4" type="ORF">WH52_13525</name>
</gene>
<name>A0A1Y2P9F3_9FLAO</name>
<dbReference type="Proteomes" id="UP000194221">
    <property type="component" value="Unassembled WGS sequence"/>
</dbReference>
<accession>A0A1Y2P9F3</accession>
<protein>
    <submittedName>
        <fullName evidence="4">Phosphinothricin acetyltransferase</fullName>
    </submittedName>
</protein>
<dbReference type="GO" id="GO:0016747">
    <property type="term" value="F:acyltransferase activity, transferring groups other than amino-acyl groups"/>
    <property type="evidence" value="ECO:0007669"/>
    <property type="project" value="InterPro"/>
</dbReference>
<dbReference type="OrthoDB" id="9799096at2"/>
<dbReference type="EMBL" id="LAPZ01000015">
    <property type="protein sequence ID" value="OSY87076.1"/>
    <property type="molecule type" value="Genomic_DNA"/>
</dbReference>
<keyword evidence="5" id="KW-1185">Reference proteome</keyword>
<dbReference type="InterPro" id="IPR016181">
    <property type="entry name" value="Acyl_CoA_acyltransferase"/>
</dbReference>
<evidence type="ECO:0000256" key="1">
    <source>
        <dbReference type="ARBA" id="ARBA00022679"/>
    </source>
</evidence>
<organism evidence="4 5">
    <name type="scientific">Tenacibaculum holothuriorum</name>
    <dbReference type="NCBI Taxonomy" id="1635173"/>
    <lineage>
        <taxon>Bacteria</taxon>
        <taxon>Pseudomonadati</taxon>
        <taxon>Bacteroidota</taxon>
        <taxon>Flavobacteriia</taxon>
        <taxon>Flavobacteriales</taxon>
        <taxon>Flavobacteriaceae</taxon>
        <taxon>Tenacibaculum</taxon>
    </lineage>
</organism>
<dbReference type="STRING" id="1635173.WH52_13525"/>
<dbReference type="PANTHER" id="PTHR43072">
    <property type="entry name" value="N-ACETYLTRANSFERASE"/>
    <property type="match status" value="1"/>
</dbReference>
<dbReference type="RefSeq" id="WP_086031502.1">
    <property type="nucleotide sequence ID" value="NZ_LAPZ01000015.1"/>
</dbReference>
<evidence type="ECO:0000259" key="3">
    <source>
        <dbReference type="PROSITE" id="PS51186"/>
    </source>
</evidence>
<reference evidence="4 5" key="1">
    <citation type="submission" date="2015-03" db="EMBL/GenBank/DDBJ databases">
        <title>Genome sequence of Tenacibaculum sp. S2-2, isolated from intestinal microbiota of sea cucumber, Apostichopus japonicas.</title>
        <authorList>
            <person name="Shao Z."/>
            <person name="Wang L."/>
            <person name="Li X."/>
        </authorList>
    </citation>
    <scope>NUCLEOTIDE SEQUENCE [LARGE SCALE GENOMIC DNA]</scope>
    <source>
        <strain evidence="4 5">S2-2</strain>
    </source>
</reference>
<proteinExistence type="predicted"/>
<dbReference type="PANTHER" id="PTHR43072:SF23">
    <property type="entry name" value="UPF0039 PROTEIN C11D3.02C"/>
    <property type="match status" value="1"/>
</dbReference>
<evidence type="ECO:0000313" key="4">
    <source>
        <dbReference type="EMBL" id="OSY87076.1"/>
    </source>
</evidence>
<dbReference type="SUPFAM" id="SSF55729">
    <property type="entry name" value="Acyl-CoA N-acyltransferases (Nat)"/>
    <property type="match status" value="1"/>
</dbReference>
<comment type="caution">
    <text evidence="4">The sequence shown here is derived from an EMBL/GenBank/DDBJ whole genome shotgun (WGS) entry which is preliminary data.</text>
</comment>
<keyword evidence="2" id="KW-0012">Acyltransferase</keyword>
<dbReference type="InParanoid" id="A0A1Y2P9F3"/>
<dbReference type="PROSITE" id="PS51186">
    <property type="entry name" value="GNAT"/>
    <property type="match status" value="1"/>
</dbReference>
<dbReference type="InterPro" id="IPR000182">
    <property type="entry name" value="GNAT_dom"/>
</dbReference>
<evidence type="ECO:0000313" key="5">
    <source>
        <dbReference type="Proteomes" id="UP000194221"/>
    </source>
</evidence>
<evidence type="ECO:0000256" key="2">
    <source>
        <dbReference type="ARBA" id="ARBA00023315"/>
    </source>
</evidence>
<dbReference type="Gene3D" id="3.40.630.30">
    <property type="match status" value="1"/>
</dbReference>
<dbReference type="AlphaFoldDB" id="A0A1Y2P9F3"/>
<dbReference type="FunCoup" id="A0A1Y2P9F3">
    <property type="interactions" value="17"/>
</dbReference>
<feature type="domain" description="N-acetyltransferase" evidence="3">
    <location>
        <begin position="1"/>
        <end position="161"/>
    </location>
</feature>